<dbReference type="EMBL" id="VXIS01000340">
    <property type="protein sequence ID" value="KAA8894432.1"/>
    <property type="molecule type" value="Genomic_DNA"/>
</dbReference>
<evidence type="ECO:0000256" key="1">
    <source>
        <dbReference type="SAM" id="Phobius"/>
    </source>
</evidence>
<dbReference type="AlphaFoldDB" id="A0A5J5EFI1"/>
<evidence type="ECO:0000313" key="3">
    <source>
        <dbReference type="Proteomes" id="UP000326924"/>
    </source>
</evidence>
<gene>
    <name evidence="2" type="ORF">FN846DRAFT_974016</name>
</gene>
<feature type="transmembrane region" description="Helical" evidence="1">
    <location>
        <begin position="6"/>
        <end position="28"/>
    </location>
</feature>
<comment type="caution">
    <text evidence="2">The sequence shown here is derived from an EMBL/GenBank/DDBJ whole genome shotgun (WGS) entry which is preliminary data.</text>
</comment>
<evidence type="ECO:0000313" key="2">
    <source>
        <dbReference type="EMBL" id="KAA8894432.1"/>
    </source>
</evidence>
<dbReference type="InParanoid" id="A0A5J5EFI1"/>
<name>A0A5J5EFI1_9PEZI</name>
<accession>A0A5J5EFI1</accession>
<keyword evidence="1" id="KW-0472">Membrane</keyword>
<organism evidence="2 3">
    <name type="scientific">Sphaerosporella brunnea</name>
    <dbReference type="NCBI Taxonomy" id="1250544"/>
    <lineage>
        <taxon>Eukaryota</taxon>
        <taxon>Fungi</taxon>
        <taxon>Dikarya</taxon>
        <taxon>Ascomycota</taxon>
        <taxon>Pezizomycotina</taxon>
        <taxon>Pezizomycetes</taxon>
        <taxon>Pezizales</taxon>
        <taxon>Pyronemataceae</taxon>
        <taxon>Sphaerosporella</taxon>
    </lineage>
</organism>
<dbReference type="Proteomes" id="UP000326924">
    <property type="component" value="Unassembled WGS sequence"/>
</dbReference>
<keyword evidence="3" id="KW-1185">Reference proteome</keyword>
<keyword evidence="1" id="KW-1133">Transmembrane helix</keyword>
<reference evidence="2 3" key="1">
    <citation type="submission" date="2019-09" db="EMBL/GenBank/DDBJ databases">
        <title>Draft genome of the ectomycorrhizal ascomycete Sphaerosporella brunnea.</title>
        <authorList>
            <consortium name="DOE Joint Genome Institute"/>
            <person name="Benucci G.M."/>
            <person name="Marozzi G."/>
            <person name="Antonielli L."/>
            <person name="Sanchez S."/>
            <person name="Marco P."/>
            <person name="Wang X."/>
            <person name="Falini L.B."/>
            <person name="Barry K."/>
            <person name="Haridas S."/>
            <person name="Lipzen A."/>
            <person name="Labutti K."/>
            <person name="Grigoriev I.V."/>
            <person name="Murat C."/>
            <person name="Martin F."/>
            <person name="Albertini E."/>
            <person name="Donnini D."/>
            <person name="Bonito G."/>
        </authorList>
    </citation>
    <scope>NUCLEOTIDE SEQUENCE [LARGE SCALE GENOMIC DNA]</scope>
    <source>
        <strain evidence="2 3">Sb_GMNB300</strain>
    </source>
</reference>
<keyword evidence="1" id="KW-0812">Transmembrane</keyword>
<protein>
    <submittedName>
        <fullName evidence="2">Uncharacterized protein</fullName>
    </submittedName>
</protein>
<sequence>MFIRSLAPIIKNCCVLNVFFAWIFVWAVQQWTNKTERRLHEEGGVRTPQGESGKGIKARVSTHSFLSSGPLPFAFFHPPTPLITPCSSAPGRDWEEFCIDPARGHSSHIGMSLAGLGPTTAKH</sequence>
<proteinExistence type="predicted"/>